<feature type="transmembrane region" description="Helical" evidence="6">
    <location>
        <begin position="25"/>
        <end position="44"/>
    </location>
</feature>
<dbReference type="PANTHER" id="PTHR24421:SF10">
    <property type="entry name" value="NITRATE_NITRITE SENSOR PROTEIN NARQ"/>
    <property type="match status" value="1"/>
</dbReference>
<comment type="caution">
    <text evidence="7">The sequence shown here is derived from an EMBL/GenBank/DDBJ whole genome shotgun (WGS) entry which is preliminary data.</text>
</comment>
<organism evidence="7 8">
    <name type="scientific">Tardiphaga robiniae</name>
    <dbReference type="NCBI Taxonomy" id="943830"/>
    <lineage>
        <taxon>Bacteria</taxon>
        <taxon>Pseudomonadati</taxon>
        <taxon>Pseudomonadota</taxon>
        <taxon>Alphaproteobacteria</taxon>
        <taxon>Hyphomicrobiales</taxon>
        <taxon>Nitrobacteraceae</taxon>
        <taxon>Tardiphaga</taxon>
    </lineage>
</organism>
<keyword evidence="6" id="KW-0472">Membrane</keyword>
<evidence type="ECO:0000256" key="6">
    <source>
        <dbReference type="SAM" id="Phobius"/>
    </source>
</evidence>
<keyword evidence="5" id="KW-0902">Two-component regulatory system</keyword>
<gene>
    <name evidence="7" type="ORF">A4A58_19580</name>
</gene>
<keyword evidence="6" id="KW-1133">Transmembrane helix</keyword>
<dbReference type="InterPro" id="IPR050482">
    <property type="entry name" value="Sensor_HK_TwoCompSys"/>
</dbReference>
<proteinExistence type="predicted"/>
<accession>A0A163X568</accession>
<evidence type="ECO:0000256" key="5">
    <source>
        <dbReference type="ARBA" id="ARBA00023012"/>
    </source>
</evidence>
<sequence length="467" mass="51751">MLRNGGRMFLQSGGLGKRPRLLRQFLSAAAATIFLSMALLSFFISRQLESSLMQTAAEEGAIVIDILLGPSLQELATSKTLSQPQTEKLDELLKIALGDRTKAVKIWLRDGTLIFATDKQLVGQKFPSLQLDTAFRGSAFGSLTNLGKEENQAERHLELPLIEIYAPIYRSGTREIIAVGEIYNSGLRLQSELKSFRWAAIGVVGAVTAPMMLALLFLVWRASAIVTDQRRELQKRVTEATALSIQNVELRQISEALKDDVFHSNERLLSQIGQDLHDGPVQLVSILALKLSELNYQNHSELDIDRSESELKTNVEDLTATILRELRDISVGLVLPELDGLSIAETLNFAIDHHEKITGTSVKRTVGPIAFEASAALRVCVFRVVQQGLNNAYIHGKGQEQRLVAYETNQCITITITNRAQFAFENKMRIGGLGLPGLRRRVEALGGSFSTNRTEETMCVKVTFPRH</sequence>
<keyword evidence="3" id="KW-0808">Transferase</keyword>
<keyword evidence="8" id="KW-1185">Reference proteome</keyword>
<evidence type="ECO:0000256" key="4">
    <source>
        <dbReference type="ARBA" id="ARBA00022777"/>
    </source>
</evidence>
<dbReference type="GO" id="GO:0004673">
    <property type="term" value="F:protein histidine kinase activity"/>
    <property type="evidence" value="ECO:0007669"/>
    <property type="project" value="UniProtKB-EC"/>
</dbReference>
<dbReference type="PANTHER" id="PTHR24421">
    <property type="entry name" value="NITRATE/NITRITE SENSOR PROTEIN NARX-RELATED"/>
    <property type="match status" value="1"/>
</dbReference>
<dbReference type="Gene3D" id="3.30.565.10">
    <property type="entry name" value="Histidine kinase-like ATPase, C-terminal domain"/>
    <property type="match status" value="1"/>
</dbReference>
<dbReference type="InterPro" id="IPR036890">
    <property type="entry name" value="HATPase_C_sf"/>
</dbReference>
<feature type="transmembrane region" description="Helical" evidence="6">
    <location>
        <begin position="198"/>
        <end position="220"/>
    </location>
</feature>
<dbReference type="SUPFAM" id="SSF55874">
    <property type="entry name" value="ATPase domain of HSP90 chaperone/DNA topoisomerase II/histidine kinase"/>
    <property type="match status" value="1"/>
</dbReference>
<evidence type="ECO:0000256" key="3">
    <source>
        <dbReference type="ARBA" id="ARBA00022679"/>
    </source>
</evidence>
<evidence type="ECO:0000313" key="8">
    <source>
        <dbReference type="Proteomes" id="UP000076574"/>
    </source>
</evidence>
<dbReference type="EMBL" id="LVYV01000056">
    <property type="protein sequence ID" value="KZD20429.1"/>
    <property type="molecule type" value="Genomic_DNA"/>
</dbReference>
<evidence type="ECO:0000313" key="7">
    <source>
        <dbReference type="EMBL" id="KZD20429.1"/>
    </source>
</evidence>
<name>A0A163X568_9BRAD</name>
<comment type="catalytic activity">
    <reaction evidence="1">
        <text>ATP + protein L-histidine = ADP + protein N-phospho-L-histidine.</text>
        <dbReference type="EC" id="2.7.13.3"/>
    </reaction>
</comment>
<evidence type="ECO:0000256" key="2">
    <source>
        <dbReference type="ARBA" id="ARBA00012438"/>
    </source>
</evidence>
<protein>
    <recommendedName>
        <fullName evidence="2">histidine kinase</fullName>
        <ecNumber evidence="2">2.7.13.3</ecNumber>
    </recommendedName>
</protein>
<keyword evidence="6" id="KW-0812">Transmembrane</keyword>
<evidence type="ECO:0000256" key="1">
    <source>
        <dbReference type="ARBA" id="ARBA00000085"/>
    </source>
</evidence>
<dbReference type="Proteomes" id="UP000076574">
    <property type="component" value="Unassembled WGS sequence"/>
</dbReference>
<dbReference type="GO" id="GO:0000160">
    <property type="term" value="P:phosphorelay signal transduction system"/>
    <property type="evidence" value="ECO:0007669"/>
    <property type="project" value="UniProtKB-KW"/>
</dbReference>
<reference evidence="7 8" key="1">
    <citation type="submission" date="2016-03" db="EMBL/GenBank/DDBJ databases">
        <title>Microsymbionts genomes from the relict species Vavilovia formosa (Stev.) Fed.</title>
        <authorList>
            <person name="Kopat V."/>
            <person name="Chirak E."/>
            <person name="Kimeklis A."/>
            <person name="Andronov E."/>
        </authorList>
    </citation>
    <scope>NUCLEOTIDE SEQUENCE [LARGE SCALE GENOMIC DNA]</scope>
    <source>
        <strain evidence="7 8">Vaf07</strain>
    </source>
</reference>
<keyword evidence="4" id="KW-0418">Kinase</keyword>
<dbReference type="AlphaFoldDB" id="A0A163X568"/>
<dbReference type="EC" id="2.7.13.3" evidence="2"/>
<dbReference type="STRING" id="943830.A4A58_19580"/>